<proteinExistence type="predicted"/>
<sequence length="180" mass="18844">MSAVPIDVASRETADFLAAELPAGACVLEVGCGAGGRVRLPAARGAGPGRGFRSRAGGRGDAGLVRRRAALAGGAGAAAAAARQHGRRSAAGRGSVPWQADRARHRVHPLEAMRAAMADRVGPVRETTVPYFYRYLIPALPVREDAAAWVEVVLEEERRRIAGGEIVALGRRLAAPVRRA</sequence>
<reference evidence="1 2" key="3">
    <citation type="submission" date="2022-01" db="EMBL/GenBank/DDBJ databases">
        <authorList>
            <person name="Zhou L.Y."/>
        </authorList>
    </citation>
    <scope>NUCLEOTIDE SEQUENCE [LARGE SCALE GENOMIC DNA]</scope>
    <source>
        <strain evidence="1 2">TLK-CK17</strain>
    </source>
</reference>
<comment type="caution">
    <text evidence="1">The sequence shown here is derived from an EMBL/GenBank/DDBJ whole genome shotgun (WGS) entry which is preliminary data.</text>
</comment>
<keyword evidence="2" id="KW-1185">Reference proteome</keyword>
<evidence type="ECO:0008006" key="3">
    <source>
        <dbReference type="Google" id="ProtNLM"/>
    </source>
</evidence>
<dbReference type="Proteomes" id="UP001430796">
    <property type="component" value="Unassembled WGS sequence"/>
</dbReference>
<gene>
    <name evidence="1" type="ORF">L3V18_11255</name>
</gene>
<dbReference type="EMBL" id="JAKJPO010000007">
    <property type="protein sequence ID" value="MCF7222359.1"/>
    <property type="molecule type" value="Genomic_DNA"/>
</dbReference>
<evidence type="ECO:0000313" key="2">
    <source>
        <dbReference type="Proteomes" id="UP001430796"/>
    </source>
</evidence>
<accession>A0ABS9HU07</accession>
<reference evidence="1 2" key="2">
    <citation type="submission" date="2022-01" db="EMBL/GenBank/DDBJ databases">
        <title>Lysobacter chinensis sp. nov., a bacterium isolated from cow dung compost.</title>
        <authorList>
            <person name="Liu Y."/>
        </authorList>
    </citation>
    <scope>NUCLEOTIDE SEQUENCE [LARGE SCALE GENOMIC DNA]</scope>
    <source>
        <strain evidence="1 2">TLK-CK17</strain>
    </source>
</reference>
<dbReference type="RefSeq" id="WP_237054914.1">
    <property type="nucleotide sequence ID" value="NZ_JAKJPO010000007.1"/>
</dbReference>
<reference evidence="2" key="1">
    <citation type="submission" date="2022-01" db="EMBL/GenBank/DDBJ databases">
        <title>Lysobacter chinensis sp. nov., a bacterium isolated from cow dung compost.</title>
        <authorList>
            <person name="Zhou L.Y."/>
        </authorList>
    </citation>
    <scope>NUCLEOTIDE SEQUENCE [LARGE SCALE GENOMIC DNA]</scope>
    <source>
        <strain evidence="2">TLK-CK17</strain>
    </source>
</reference>
<protein>
    <recommendedName>
        <fullName evidence="3">Methyltransferase family protein</fullName>
    </recommendedName>
</protein>
<evidence type="ECO:0000313" key="1">
    <source>
        <dbReference type="EMBL" id="MCF7222359.1"/>
    </source>
</evidence>
<name>A0ABS9HU07_9GAMM</name>
<organism evidence="1 2">
    <name type="scientific">Marilutibacter chinensis</name>
    <dbReference type="NCBI Taxonomy" id="2912247"/>
    <lineage>
        <taxon>Bacteria</taxon>
        <taxon>Pseudomonadati</taxon>
        <taxon>Pseudomonadota</taxon>
        <taxon>Gammaproteobacteria</taxon>
        <taxon>Lysobacterales</taxon>
        <taxon>Lysobacteraceae</taxon>
        <taxon>Marilutibacter</taxon>
    </lineage>
</organism>